<proteinExistence type="predicted"/>
<name>A0A2Z6NVD2_TRISU</name>
<dbReference type="Proteomes" id="UP000242715">
    <property type="component" value="Unassembled WGS sequence"/>
</dbReference>
<dbReference type="EMBL" id="DF973796">
    <property type="protein sequence ID" value="GAU40252.1"/>
    <property type="molecule type" value="Genomic_DNA"/>
</dbReference>
<evidence type="ECO:0000313" key="2">
    <source>
        <dbReference type="EMBL" id="GAU40252.1"/>
    </source>
</evidence>
<keyword evidence="3" id="KW-1185">Reference proteome</keyword>
<dbReference type="AlphaFoldDB" id="A0A2Z6NVD2"/>
<evidence type="ECO:0000256" key="1">
    <source>
        <dbReference type="SAM" id="MobiDB-lite"/>
    </source>
</evidence>
<evidence type="ECO:0000313" key="3">
    <source>
        <dbReference type="Proteomes" id="UP000242715"/>
    </source>
</evidence>
<gene>
    <name evidence="2" type="ORF">TSUD_219630</name>
</gene>
<feature type="region of interest" description="Disordered" evidence="1">
    <location>
        <begin position="1"/>
        <end position="35"/>
    </location>
</feature>
<protein>
    <submittedName>
        <fullName evidence="2">Uncharacterized protein</fullName>
    </submittedName>
</protein>
<organism evidence="2 3">
    <name type="scientific">Trifolium subterraneum</name>
    <name type="common">Subterranean clover</name>
    <dbReference type="NCBI Taxonomy" id="3900"/>
    <lineage>
        <taxon>Eukaryota</taxon>
        <taxon>Viridiplantae</taxon>
        <taxon>Streptophyta</taxon>
        <taxon>Embryophyta</taxon>
        <taxon>Tracheophyta</taxon>
        <taxon>Spermatophyta</taxon>
        <taxon>Magnoliopsida</taxon>
        <taxon>eudicotyledons</taxon>
        <taxon>Gunneridae</taxon>
        <taxon>Pentapetalae</taxon>
        <taxon>rosids</taxon>
        <taxon>fabids</taxon>
        <taxon>Fabales</taxon>
        <taxon>Fabaceae</taxon>
        <taxon>Papilionoideae</taxon>
        <taxon>50 kb inversion clade</taxon>
        <taxon>NPAAA clade</taxon>
        <taxon>Hologalegina</taxon>
        <taxon>IRL clade</taxon>
        <taxon>Trifolieae</taxon>
        <taxon>Trifolium</taxon>
    </lineage>
</organism>
<sequence>MKDVMAPKKSSAPGKKEPTGSGTKKHKTSGSARGSRSYDALRFLGLDQQARFAELQSRTIWPGGGFSLAHKDALNQFLGEPSNLDSDQLWEERRAVKTTLTIPAQIIHLLISYNLKPRSHVHTATMNRATYSSLVHFNWARG</sequence>
<accession>A0A2Z6NVD2</accession>
<reference evidence="3" key="1">
    <citation type="journal article" date="2017" name="Front. Plant Sci.">
        <title>Climate Clever Clovers: New Paradigm to Reduce the Environmental Footprint of Ruminants by Breeding Low Methanogenic Forages Utilizing Haplotype Variation.</title>
        <authorList>
            <person name="Kaur P."/>
            <person name="Appels R."/>
            <person name="Bayer P.E."/>
            <person name="Keeble-Gagnere G."/>
            <person name="Wang J."/>
            <person name="Hirakawa H."/>
            <person name="Shirasawa K."/>
            <person name="Vercoe P."/>
            <person name="Stefanova K."/>
            <person name="Durmic Z."/>
            <person name="Nichols P."/>
            <person name="Revell C."/>
            <person name="Isobe S.N."/>
            <person name="Edwards D."/>
            <person name="Erskine W."/>
        </authorList>
    </citation>
    <scope>NUCLEOTIDE SEQUENCE [LARGE SCALE GENOMIC DNA]</scope>
    <source>
        <strain evidence="3">cv. Daliak</strain>
    </source>
</reference>